<protein>
    <submittedName>
        <fullName evidence="1">Uncharacterized protein</fullName>
    </submittedName>
</protein>
<dbReference type="EMBL" id="QGGR01000024">
    <property type="protein sequence ID" value="PWK36026.1"/>
    <property type="molecule type" value="Genomic_DNA"/>
</dbReference>
<reference evidence="1 2" key="1">
    <citation type="submission" date="2018-05" db="EMBL/GenBank/DDBJ databases">
        <title>Genomic Encyclopedia of Archaeal and Bacterial Type Strains, Phase II (KMG-II): from individual species to whole genera.</title>
        <authorList>
            <person name="Goeker M."/>
        </authorList>
    </citation>
    <scope>NUCLEOTIDE SEQUENCE [LARGE SCALE GENOMIC DNA]</scope>
    <source>
        <strain evidence="1 2">DSM 45184</strain>
    </source>
</reference>
<proteinExistence type="predicted"/>
<gene>
    <name evidence="1" type="ORF">BC793_1247</name>
</gene>
<dbReference type="OrthoDB" id="571472at2"/>
<name>A0A316EUX2_9ACTN</name>
<evidence type="ECO:0000313" key="2">
    <source>
        <dbReference type="Proteomes" id="UP000245697"/>
    </source>
</evidence>
<comment type="caution">
    <text evidence="1">The sequence shown here is derived from an EMBL/GenBank/DDBJ whole genome shotgun (WGS) entry which is preliminary data.</text>
</comment>
<accession>A0A316EUX2</accession>
<dbReference type="Proteomes" id="UP000245697">
    <property type="component" value="Unassembled WGS sequence"/>
</dbReference>
<dbReference type="RefSeq" id="WP_109601096.1">
    <property type="nucleotide sequence ID" value="NZ_BONA01000077.1"/>
</dbReference>
<organism evidence="1 2">
    <name type="scientific">Actinoplanes xinjiangensis</name>
    <dbReference type="NCBI Taxonomy" id="512350"/>
    <lineage>
        <taxon>Bacteria</taxon>
        <taxon>Bacillati</taxon>
        <taxon>Actinomycetota</taxon>
        <taxon>Actinomycetes</taxon>
        <taxon>Micromonosporales</taxon>
        <taxon>Micromonosporaceae</taxon>
        <taxon>Actinoplanes</taxon>
    </lineage>
</organism>
<evidence type="ECO:0000313" key="1">
    <source>
        <dbReference type="EMBL" id="PWK36026.1"/>
    </source>
</evidence>
<dbReference type="AlphaFoldDB" id="A0A316EUX2"/>
<keyword evidence="2" id="KW-1185">Reference proteome</keyword>
<sequence>MADRPPLSGWSPGLDGDVALRDAYAGMPGDPALAIPWYVRALENPASPLALPGAIDLFGHDCIHIVLGRGMLPQDEAFVIGVTMGASGTLTRWQEVLYQWCSRLVYRGPYHLTGFDCRVFALAADFGRRSGIRPLHQVAWADWQDRSVAEVRAHVGLTVDALLGAFDRERALRPDTPAARRLPHGGAVQRR</sequence>